<evidence type="ECO:0000256" key="7">
    <source>
        <dbReference type="SAM" id="Phobius"/>
    </source>
</evidence>
<keyword evidence="4 7" id="KW-0812">Transmembrane</keyword>
<evidence type="ECO:0000256" key="4">
    <source>
        <dbReference type="ARBA" id="ARBA00022692"/>
    </source>
</evidence>
<feature type="transmembrane region" description="Helical" evidence="7">
    <location>
        <begin position="359"/>
        <end position="380"/>
    </location>
</feature>
<dbReference type="PANTHER" id="PTHR20772:SF2">
    <property type="entry name" value="PROTEIN FMP42"/>
    <property type="match status" value="1"/>
</dbReference>
<organism evidence="8 9">
    <name type="scientific">Lachancea meyersii CBS 8951</name>
    <dbReference type="NCBI Taxonomy" id="1266667"/>
    <lineage>
        <taxon>Eukaryota</taxon>
        <taxon>Fungi</taxon>
        <taxon>Dikarya</taxon>
        <taxon>Ascomycota</taxon>
        <taxon>Saccharomycotina</taxon>
        <taxon>Saccharomycetes</taxon>
        <taxon>Saccharomycetales</taxon>
        <taxon>Saccharomycetaceae</taxon>
        <taxon>Lachancea</taxon>
    </lineage>
</organism>
<feature type="transmembrane region" description="Helical" evidence="7">
    <location>
        <begin position="320"/>
        <end position="339"/>
    </location>
</feature>
<evidence type="ECO:0000313" key="9">
    <source>
        <dbReference type="Proteomes" id="UP000191144"/>
    </source>
</evidence>
<gene>
    <name evidence="8" type="ORF">LAME_0C04566G</name>
</gene>
<accession>A0A1G4J0Z2</accession>
<dbReference type="AlphaFoldDB" id="A0A1G4J0Z2"/>
<feature type="transmembrane region" description="Helical" evidence="7">
    <location>
        <begin position="170"/>
        <end position="191"/>
    </location>
</feature>
<evidence type="ECO:0000256" key="2">
    <source>
        <dbReference type="ARBA" id="ARBA00006595"/>
    </source>
</evidence>
<protein>
    <submittedName>
        <fullName evidence="8">LAME_0C04566g1_1</fullName>
    </submittedName>
</protein>
<dbReference type="SUPFAM" id="SSF103473">
    <property type="entry name" value="MFS general substrate transporter"/>
    <property type="match status" value="1"/>
</dbReference>
<dbReference type="Proteomes" id="UP000191144">
    <property type="component" value="Chromosome C"/>
</dbReference>
<feature type="transmembrane region" description="Helical" evidence="7">
    <location>
        <begin position="81"/>
        <end position="101"/>
    </location>
</feature>
<evidence type="ECO:0000256" key="5">
    <source>
        <dbReference type="ARBA" id="ARBA00022989"/>
    </source>
</evidence>
<dbReference type="PANTHER" id="PTHR20772">
    <property type="entry name" value="PROTEIN FMP42"/>
    <property type="match status" value="1"/>
</dbReference>
<feature type="transmembrane region" description="Helical" evidence="7">
    <location>
        <begin position="387"/>
        <end position="407"/>
    </location>
</feature>
<feature type="transmembrane region" description="Helical" evidence="7">
    <location>
        <begin position="12"/>
        <end position="31"/>
    </location>
</feature>
<keyword evidence="9" id="KW-1185">Reference proteome</keyword>
<feature type="transmembrane region" description="Helical" evidence="7">
    <location>
        <begin position="108"/>
        <end position="126"/>
    </location>
</feature>
<feature type="transmembrane region" description="Helical" evidence="7">
    <location>
        <begin position="413"/>
        <end position="431"/>
    </location>
</feature>
<keyword evidence="5 7" id="KW-1133">Transmembrane helix</keyword>
<comment type="similarity">
    <text evidence="2">Belongs to the SLC43A transporter (TC 2.A.1.44) family.</text>
</comment>
<name>A0A1G4J0Z2_9SACH</name>
<dbReference type="EMBL" id="LT598479">
    <property type="protein sequence ID" value="SCU83275.1"/>
    <property type="molecule type" value="Genomic_DNA"/>
</dbReference>
<dbReference type="InterPro" id="IPR052599">
    <property type="entry name" value="SLC43A_AATransporter"/>
</dbReference>
<reference evidence="9" key="1">
    <citation type="submission" date="2016-03" db="EMBL/GenBank/DDBJ databases">
        <authorList>
            <person name="Devillers Hugo."/>
        </authorList>
    </citation>
    <scope>NUCLEOTIDE SEQUENCE [LARGE SCALE GENOMIC DNA]</scope>
</reference>
<feature type="transmembrane region" description="Helical" evidence="7">
    <location>
        <begin position="438"/>
        <end position="460"/>
    </location>
</feature>
<evidence type="ECO:0000256" key="3">
    <source>
        <dbReference type="ARBA" id="ARBA00022448"/>
    </source>
</evidence>
<feature type="transmembrane region" description="Helical" evidence="7">
    <location>
        <begin position="480"/>
        <end position="500"/>
    </location>
</feature>
<comment type="subcellular location">
    <subcellularLocation>
        <location evidence="1">Membrane</location>
        <topology evidence="1">Multi-pass membrane protein</topology>
    </subcellularLocation>
</comment>
<evidence type="ECO:0000256" key="6">
    <source>
        <dbReference type="ARBA" id="ARBA00023136"/>
    </source>
</evidence>
<evidence type="ECO:0000313" key="8">
    <source>
        <dbReference type="EMBL" id="SCU83275.1"/>
    </source>
</evidence>
<dbReference type="OrthoDB" id="330047at2759"/>
<sequence>MKKVSLQLVQVICAIVWCLFAAGTIFGFAALKPILIDQGVYSELCSPLNSTVAAFADGLKQSRLEEMSLKPCTAQDLKLNMMFTLGAGTTNVVALLVGYVLDIKGPRVCGFVGSAALTLGTLSLAWSSKLVAFFDPYIIGYILLAIGGPFVFISTFQLANSFPKKSGTILALLTGAFDSSSALFLLYRIVYQNWAPNLTLKKFFTGYLVVPAFIFVCQLFIMPKESYKTLGAIEKMEVEGLNMDGSLPEGEDGSRIIPDATERQSLLSNHSSGIHPVLSTDSRRKSVWENYVEAKLEKKTSGIFGAMHGRSASNQIKSPWFALMLVFVVICMLRINYFVATVRSQEEYLLDDSSLALKFNAIFDVALPVGGVFSIPFIGLVLDNCSILTAIISVSSISITVGVLGLFPSFYSNLIGVLILVAYRPFYYTVVSDYCAKVFGFDTFGTVYGLLMCLSGLFNMSQTILDKLTHTTFKMDPTPVNSILVTLTLLSAVSLITFLYRESKARDKKIRAIEQISETAEDSPESSADTGIHYGSV</sequence>
<dbReference type="Gene3D" id="1.20.1250.20">
    <property type="entry name" value="MFS general substrate transporter like domains"/>
    <property type="match status" value="1"/>
</dbReference>
<feature type="transmembrane region" description="Helical" evidence="7">
    <location>
        <begin position="138"/>
        <end position="158"/>
    </location>
</feature>
<keyword evidence="6 7" id="KW-0472">Membrane</keyword>
<proteinExistence type="inferred from homology"/>
<feature type="transmembrane region" description="Helical" evidence="7">
    <location>
        <begin position="203"/>
        <end position="221"/>
    </location>
</feature>
<dbReference type="GO" id="GO:0000329">
    <property type="term" value="C:fungal-type vacuole membrane"/>
    <property type="evidence" value="ECO:0007669"/>
    <property type="project" value="TreeGrafter"/>
</dbReference>
<evidence type="ECO:0000256" key="1">
    <source>
        <dbReference type="ARBA" id="ARBA00004141"/>
    </source>
</evidence>
<dbReference type="InterPro" id="IPR036259">
    <property type="entry name" value="MFS_trans_sf"/>
</dbReference>
<keyword evidence="3" id="KW-0813">Transport</keyword>